<evidence type="ECO:0000313" key="1">
    <source>
        <dbReference type="EMBL" id="OPC81658.1"/>
    </source>
</evidence>
<name>A0A1T3NXV6_9ACTN</name>
<keyword evidence="2" id="KW-1185">Reference proteome</keyword>
<evidence type="ECO:0000313" key="2">
    <source>
        <dbReference type="Proteomes" id="UP000190037"/>
    </source>
</evidence>
<accession>A0A1T3NXV6</accession>
<dbReference type="STRING" id="159449.B4N89_12510"/>
<dbReference type="Proteomes" id="UP000190037">
    <property type="component" value="Unassembled WGS sequence"/>
</dbReference>
<comment type="caution">
    <text evidence="1">The sequence shown here is derived from an EMBL/GenBank/DDBJ whole genome shotgun (WGS) entry which is preliminary data.</text>
</comment>
<protein>
    <submittedName>
        <fullName evidence="1">Uncharacterized protein</fullName>
    </submittedName>
</protein>
<gene>
    <name evidence="1" type="ORF">B4N89_12510</name>
</gene>
<dbReference type="AlphaFoldDB" id="A0A1T3NXV6"/>
<organism evidence="1 2">
    <name type="scientific">Embleya scabrispora</name>
    <dbReference type="NCBI Taxonomy" id="159449"/>
    <lineage>
        <taxon>Bacteria</taxon>
        <taxon>Bacillati</taxon>
        <taxon>Actinomycetota</taxon>
        <taxon>Actinomycetes</taxon>
        <taxon>Kitasatosporales</taxon>
        <taxon>Streptomycetaceae</taxon>
        <taxon>Embleya</taxon>
    </lineage>
</organism>
<sequence>MEDEDWWDLFGGDIQANWESSGLRRYSSLDRSGLAGLAGETSWSNEGLFALLQGLRRLSEIGGARVDMPSVEVRL</sequence>
<proteinExistence type="predicted"/>
<reference evidence="1 2" key="1">
    <citation type="submission" date="2017-03" db="EMBL/GenBank/DDBJ databases">
        <title>Draft genome sequence of Streptomyces scabrisporus NF3, endophyte isolated from Amphipterygium adstringens.</title>
        <authorList>
            <person name="Vazquez M."/>
            <person name="Ceapa C.D."/>
            <person name="Rodriguez Luna D."/>
            <person name="Sanchez Esquivel S."/>
        </authorList>
    </citation>
    <scope>NUCLEOTIDE SEQUENCE [LARGE SCALE GENOMIC DNA]</scope>
    <source>
        <strain evidence="1 2">NF3</strain>
    </source>
</reference>
<dbReference type="EMBL" id="MWQN01000001">
    <property type="protein sequence ID" value="OPC81658.1"/>
    <property type="molecule type" value="Genomic_DNA"/>
</dbReference>